<dbReference type="InterPro" id="IPR029149">
    <property type="entry name" value="Creatin/AminoP/Spt16_N"/>
</dbReference>
<reference evidence="2" key="1">
    <citation type="submission" date="2021-01" db="EMBL/GenBank/DDBJ databases">
        <authorList>
            <person name="Kaushik A."/>
        </authorList>
    </citation>
    <scope>NUCLEOTIDE SEQUENCE</scope>
    <source>
        <strain evidence="2">Type strain: AG8-Rh-89/</strain>
    </source>
</reference>
<evidence type="ECO:0000313" key="3">
    <source>
        <dbReference type="Proteomes" id="UP000663850"/>
    </source>
</evidence>
<evidence type="ECO:0000313" key="2">
    <source>
        <dbReference type="EMBL" id="CAE6529494.1"/>
    </source>
</evidence>
<dbReference type="Gene3D" id="3.40.350.10">
    <property type="entry name" value="Creatinase/prolidase N-terminal domain"/>
    <property type="match status" value="1"/>
</dbReference>
<feature type="domain" description="Peptidase M24" evidence="1">
    <location>
        <begin position="260"/>
        <end position="464"/>
    </location>
</feature>
<gene>
    <name evidence="2" type="ORF">RDB_LOCUS128472</name>
</gene>
<dbReference type="Pfam" id="PF00557">
    <property type="entry name" value="Peptidase_M24"/>
    <property type="match status" value="1"/>
</dbReference>
<dbReference type="InterPro" id="IPR050659">
    <property type="entry name" value="Peptidase_M24B"/>
</dbReference>
<protein>
    <recommendedName>
        <fullName evidence="1">Peptidase M24 domain-containing protein</fullName>
    </recommendedName>
</protein>
<comment type="caution">
    <text evidence="2">The sequence shown here is derived from an EMBL/GenBank/DDBJ whole genome shotgun (WGS) entry which is preliminary data.</text>
</comment>
<organism evidence="2 3">
    <name type="scientific">Rhizoctonia solani</name>
    <dbReference type="NCBI Taxonomy" id="456999"/>
    <lineage>
        <taxon>Eukaryota</taxon>
        <taxon>Fungi</taxon>
        <taxon>Dikarya</taxon>
        <taxon>Basidiomycota</taxon>
        <taxon>Agaricomycotina</taxon>
        <taxon>Agaricomycetes</taxon>
        <taxon>Cantharellales</taxon>
        <taxon>Ceratobasidiaceae</taxon>
        <taxon>Rhizoctonia</taxon>
    </lineage>
</organism>
<dbReference type="Proteomes" id="UP000663850">
    <property type="component" value="Unassembled WGS sequence"/>
</dbReference>
<sequence length="487" mass="53469">MKVDSEMGYRLAGEFAPRSQHSRVLSFIRRVGVLLLVVLSYLGFLHSKINDDPNPFGHLASHCAHTSPITASTFLERQSTLARVLKDQHLGAYITEPGPSATYFANISLADWKLSERVFLLVVTPEAHVHVLAPKFEQDRARLLQIPSREEIKFILWAEEENPYEVLFRTLGRKALGGIAVDEALRLFVAEGLKRAGGDGVRVDMAPASVRALREQKGPDEIALMECANEGLKRAGGDVNMAPPSVRALREQKGPEEIALMQCANEVTLLAIRAVRERMYIGIRESRVKQLMSLALSSAGLTNAFALVQFGENAALPHGSGSDRTLRAQDMVLIDTGGSLHNYQSDVTRTFALPGSVIPEDHIRIWETVSKVQAYAMSVARQGVEARRVDESARVYMDSEQSGMAQYFSHRLGHGIGLEGHEAPYLRRGPDNVHKLEAGNAMSDEPGIYILGQVGVRLEDCFYIGNDGGAVLFTAAVGGFARSLWDP</sequence>
<dbReference type="SUPFAM" id="SSF55920">
    <property type="entry name" value="Creatinase/aminopeptidase"/>
    <property type="match status" value="1"/>
</dbReference>
<accession>A0A8H3DK63</accession>
<dbReference type="InterPro" id="IPR036005">
    <property type="entry name" value="Creatinase/aminopeptidase-like"/>
</dbReference>
<dbReference type="AlphaFoldDB" id="A0A8H3DK63"/>
<dbReference type="EMBL" id="CAJMWZ010006930">
    <property type="protein sequence ID" value="CAE6529494.1"/>
    <property type="molecule type" value="Genomic_DNA"/>
</dbReference>
<evidence type="ECO:0000259" key="1">
    <source>
        <dbReference type="Pfam" id="PF00557"/>
    </source>
</evidence>
<dbReference type="SUPFAM" id="SSF53092">
    <property type="entry name" value="Creatinase/prolidase N-terminal domain"/>
    <property type="match status" value="1"/>
</dbReference>
<dbReference type="InterPro" id="IPR000994">
    <property type="entry name" value="Pept_M24"/>
</dbReference>
<proteinExistence type="predicted"/>
<dbReference type="PANTHER" id="PTHR46112">
    <property type="entry name" value="AMINOPEPTIDASE"/>
    <property type="match status" value="1"/>
</dbReference>
<name>A0A8H3DK63_9AGAM</name>
<dbReference type="Gene3D" id="3.90.230.10">
    <property type="entry name" value="Creatinase/methionine aminopeptidase superfamily"/>
    <property type="match status" value="1"/>
</dbReference>
<dbReference type="PANTHER" id="PTHR46112:SF2">
    <property type="entry name" value="XAA-PRO AMINOPEPTIDASE P-RELATED"/>
    <property type="match status" value="1"/>
</dbReference>